<dbReference type="GO" id="GO:0045892">
    <property type="term" value="P:negative regulation of DNA-templated transcription"/>
    <property type="evidence" value="ECO:0007669"/>
    <property type="project" value="TreeGrafter"/>
</dbReference>
<dbReference type="Gene3D" id="1.10.10.10">
    <property type="entry name" value="Winged helix-like DNA-binding domain superfamily/Winged helix DNA-binding domain"/>
    <property type="match status" value="1"/>
</dbReference>
<evidence type="ECO:0000313" key="7">
    <source>
        <dbReference type="EMBL" id="NKY84555.1"/>
    </source>
</evidence>
<comment type="caution">
    <text evidence="7">The sequence shown here is derived from an EMBL/GenBank/DDBJ whole genome shotgun (WGS) entry which is preliminary data.</text>
</comment>
<evidence type="ECO:0000259" key="6">
    <source>
        <dbReference type="PROSITE" id="PS51078"/>
    </source>
</evidence>
<organism evidence="7 8">
    <name type="scientific">Nocardia veterana</name>
    <dbReference type="NCBI Taxonomy" id="132249"/>
    <lineage>
        <taxon>Bacteria</taxon>
        <taxon>Bacillati</taxon>
        <taxon>Actinomycetota</taxon>
        <taxon>Actinomycetes</taxon>
        <taxon>Mycobacteriales</taxon>
        <taxon>Nocardiaceae</taxon>
        <taxon>Nocardia</taxon>
    </lineage>
</organism>
<dbReference type="PANTHER" id="PTHR30136:SF24">
    <property type="entry name" value="HTH-TYPE TRANSCRIPTIONAL REPRESSOR ALLR"/>
    <property type="match status" value="1"/>
</dbReference>
<dbReference type="PROSITE" id="PS51077">
    <property type="entry name" value="HTH_ICLR"/>
    <property type="match status" value="1"/>
</dbReference>
<keyword evidence="2" id="KW-0238">DNA-binding</keyword>
<dbReference type="InterPro" id="IPR014757">
    <property type="entry name" value="Tscrpt_reg_IclR_C"/>
</dbReference>
<feature type="compositionally biased region" description="Low complexity" evidence="4">
    <location>
        <begin position="7"/>
        <end position="34"/>
    </location>
</feature>
<dbReference type="RefSeq" id="WP_083892801.1">
    <property type="nucleotide sequence ID" value="NZ_CAWPHS010000012.1"/>
</dbReference>
<evidence type="ECO:0000256" key="3">
    <source>
        <dbReference type="ARBA" id="ARBA00023163"/>
    </source>
</evidence>
<dbReference type="PROSITE" id="PS51078">
    <property type="entry name" value="ICLR_ED"/>
    <property type="match status" value="1"/>
</dbReference>
<proteinExistence type="predicted"/>
<dbReference type="Pfam" id="PF01614">
    <property type="entry name" value="IclR_C"/>
    <property type="match status" value="1"/>
</dbReference>
<name>A0A7X6LU54_9NOCA</name>
<evidence type="ECO:0000256" key="4">
    <source>
        <dbReference type="SAM" id="MobiDB-lite"/>
    </source>
</evidence>
<keyword evidence="8" id="KW-1185">Reference proteome</keyword>
<feature type="compositionally biased region" description="Low complexity" evidence="4">
    <location>
        <begin position="42"/>
        <end position="51"/>
    </location>
</feature>
<dbReference type="SUPFAM" id="SSF55781">
    <property type="entry name" value="GAF domain-like"/>
    <property type="match status" value="1"/>
</dbReference>
<evidence type="ECO:0000256" key="1">
    <source>
        <dbReference type="ARBA" id="ARBA00023015"/>
    </source>
</evidence>
<dbReference type="InterPro" id="IPR050707">
    <property type="entry name" value="HTH_MetabolicPath_Reg"/>
</dbReference>
<dbReference type="PANTHER" id="PTHR30136">
    <property type="entry name" value="HELIX-TURN-HELIX TRANSCRIPTIONAL REGULATOR, ICLR FAMILY"/>
    <property type="match status" value="1"/>
</dbReference>
<protein>
    <submittedName>
        <fullName evidence="7">IclR family transcriptional regulator</fullName>
    </submittedName>
</protein>
<evidence type="ECO:0000313" key="8">
    <source>
        <dbReference type="Proteomes" id="UP000523447"/>
    </source>
</evidence>
<gene>
    <name evidence="7" type="ORF">HGA07_02810</name>
</gene>
<dbReference type="SUPFAM" id="SSF46785">
    <property type="entry name" value="Winged helix' DNA-binding domain"/>
    <property type="match status" value="1"/>
</dbReference>
<dbReference type="Gene3D" id="3.30.450.40">
    <property type="match status" value="1"/>
</dbReference>
<dbReference type="EMBL" id="JAAXPE010000002">
    <property type="protein sequence ID" value="NKY84555.1"/>
    <property type="molecule type" value="Genomic_DNA"/>
</dbReference>
<dbReference type="GO" id="GO:0003700">
    <property type="term" value="F:DNA-binding transcription factor activity"/>
    <property type="evidence" value="ECO:0007669"/>
    <property type="project" value="TreeGrafter"/>
</dbReference>
<feature type="domain" description="IclR-ED" evidence="6">
    <location>
        <begin position="115"/>
        <end position="298"/>
    </location>
</feature>
<dbReference type="InterPro" id="IPR036388">
    <property type="entry name" value="WH-like_DNA-bd_sf"/>
</dbReference>
<dbReference type="InterPro" id="IPR036390">
    <property type="entry name" value="WH_DNA-bd_sf"/>
</dbReference>
<accession>A0A7X6LU54</accession>
<dbReference type="GO" id="GO:0003677">
    <property type="term" value="F:DNA binding"/>
    <property type="evidence" value="ECO:0007669"/>
    <property type="project" value="UniProtKB-KW"/>
</dbReference>
<dbReference type="Proteomes" id="UP000523447">
    <property type="component" value="Unassembled WGS sequence"/>
</dbReference>
<dbReference type="SMART" id="SM00346">
    <property type="entry name" value="HTH_ICLR"/>
    <property type="match status" value="1"/>
</dbReference>
<reference evidence="7 8" key="1">
    <citation type="submission" date="2020-04" db="EMBL/GenBank/DDBJ databases">
        <title>MicrobeNet Type strains.</title>
        <authorList>
            <person name="Nicholson A.C."/>
        </authorList>
    </citation>
    <scope>NUCLEOTIDE SEQUENCE [LARGE SCALE GENOMIC DNA]</scope>
    <source>
        <strain evidence="7 8">DSM 44445</strain>
    </source>
</reference>
<feature type="region of interest" description="Disordered" evidence="4">
    <location>
        <begin position="1"/>
        <end position="51"/>
    </location>
</feature>
<dbReference type="Pfam" id="PF09339">
    <property type="entry name" value="HTH_IclR"/>
    <property type="match status" value="1"/>
</dbReference>
<evidence type="ECO:0000259" key="5">
    <source>
        <dbReference type="PROSITE" id="PS51077"/>
    </source>
</evidence>
<keyword evidence="3" id="KW-0804">Transcription</keyword>
<dbReference type="AlphaFoldDB" id="A0A7X6LU54"/>
<keyword evidence="1" id="KW-0805">Transcription regulation</keyword>
<dbReference type="InterPro" id="IPR029016">
    <property type="entry name" value="GAF-like_dom_sf"/>
</dbReference>
<evidence type="ECO:0000256" key="2">
    <source>
        <dbReference type="ARBA" id="ARBA00023125"/>
    </source>
</evidence>
<feature type="domain" description="HTH iclR-type" evidence="5">
    <location>
        <begin position="54"/>
        <end position="114"/>
    </location>
</feature>
<sequence length="300" mass="32269">MTVTVLPAAERTTTAPHHATPAAAHRAAESAATRHPVESGRRASGGPRSGPIPVSMIERMTLILDAFDAATPTLTLLELVERTGLPRSTVHRILDQMIRLRWLAHSAGGYRLGMRTLELGGLTADHNEIRDAVSPLLHELSQRTGMVGHLAVLDGREVVYLDKAGGRVAAALPTRLGGRMPAHATALGKAMLAALEPTIAEAAFRSRLPRLTPRTLCEPDALHRELGQIRLRQGVAIDREEAMVGIACVAAPLRGRGAPPAALSLSGRAEAMSYDRLARVVLEVVHEAGRALFPHRTRWR</sequence>
<dbReference type="InterPro" id="IPR005471">
    <property type="entry name" value="Tscrpt_reg_IclR_N"/>
</dbReference>